<accession>A0A840U571</accession>
<evidence type="ECO:0000256" key="1">
    <source>
        <dbReference type="PROSITE-ProRule" id="PRU00285"/>
    </source>
</evidence>
<reference evidence="4 5" key="1">
    <citation type="submission" date="2020-08" db="EMBL/GenBank/DDBJ databases">
        <title>Genomic Encyclopedia of Type Strains, Phase IV (KMG-IV): sequencing the most valuable type-strain genomes for metagenomic binning, comparative biology and taxonomic classification.</title>
        <authorList>
            <person name="Goeker M."/>
        </authorList>
    </citation>
    <scope>NUCLEOTIDE SEQUENCE [LARGE SCALE GENOMIC DNA]</scope>
    <source>
        <strain evidence="4 5">DSM 105074</strain>
    </source>
</reference>
<dbReference type="Proteomes" id="UP000557307">
    <property type="component" value="Unassembled WGS sequence"/>
</dbReference>
<feature type="domain" description="SHSP" evidence="3">
    <location>
        <begin position="1"/>
        <end position="110"/>
    </location>
</feature>
<evidence type="ECO:0000256" key="2">
    <source>
        <dbReference type="RuleBase" id="RU003616"/>
    </source>
</evidence>
<sequence length="111" mass="13247">MSEPSLQIEGREEGYEIMVKAPGIEAEELQVEIIKDKLMIYHLLPIFVQEEEAKDELRSIRFISRMTIPNDVDLENISARYDEILRHLTLFLPYNHLHEGFHRKVDIERWK</sequence>
<dbReference type="InterPro" id="IPR008978">
    <property type="entry name" value="HSP20-like_chaperone"/>
</dbReference>
<dbReference type="SUPFAM" id="SSF49764">
    <property type="entry name" value="HSP20-like chaperones"/>
    <property type="match status" value="1"/>
</dbReference>
<dbReference type="Gene3D" id="2.60.40.790">
    <property type="match status" value="1"/>
</dbReference>
<protein>
    <submittedName>
        <fullName evidence="4">HSP20 family molecular chaperone IbpA</fullName>
    </submittedName>
</protein>
<gene>
    <name evidence="4" type="ORF">HNQ92_005121</name>
</gene>
<dbReference type="InterPro" id="IPR002068">
    <property type="entry name" value="A-crystallin/Hsp20_dom"/>
</dbReference>
<dbReference type="PROSITE" id="PS01031">
    <property type="entry name" value="SHSP"/>
    <property type="match status" value="1"/>
</dbReference>
<comment type="similarity">
    <text evidence="1 2">Belongs to the small heat shock protein (HSP20) family.</text>
</comment>
<dbReference type="AlphaFoldDB" id="A0A840U571"/>
<keyword evidence="5" id="KW-1185">Reference proteome</keyword>
<dbReference type="EMBL" id="JACHGF010000012">
    <property type="protein sequence ID" value="MBB5286959.1"/>
    <property type="molecule type" value="Genomic_DNA"/>
</dbReference>
<name>A0A840U571_9BACT</name>
<comment type="caution">
    <text evidence="4">The sequence shown here is derived from an EMBL/GenBank/DDBJ whole genome shotgun (WGS) entry which is preliminary data.</text>
</comment>
<evidence type="ECO:0000313" key="4">
    <source>
        <dbReference type="EMBL" id="MBB5286959.1"/>
    </source>
</evidence>
<evidence type="ECO:0000259" key="3">
    <source>
        <dbReference type="PROSITE" id="PS01031"/>
    </source>
</evidence>
<proteinExistence type="inferred from homology"/>
<dbReference type="CDD" id="cd00298">
    <property type="entry name" value="ACD_sHsps_p23-like"/>
    <property type="match status" value="1"/>
</dbReference>
<dbReference type="Pfam" id="PF00011">
    <property type="entry name" value="HSP20"/>
    <property type="match status" value="1"/>
</dbReference>
<organism evidence="4 5">
    <name type="scientific">Rhabdobacter roseus</name>
    <dbReference type="NCBI Taxonomy" id="1655419"/>
    <lineage>
        <taxon>Bacteria</taxon>
        <taxon>Pseudomonadati</taxon>
        <taxon>Bacteroidota</taxon>
        <taxon>Cytophagia</taxon>
        <taxon>Cytophagales</taxon>
        <taxon>Cytophagaceae</taxon>
        <taxon>Rhabdobacter</taxon>
    </lineage>
</organism>
<dbReference type="RefSeq" id="WP_246440808.1">
    <property type="nucleotide sequence ID" value="NZ_JACHGF010000012.1"/>
</dbReference>
<evidence type="ECO:0000313" key="5">
    <source>
        <dbReference type="Proteomes" id="UP000557307"/>
    </source>
</evidence>